<dbReference type="GO" id="GO:0000963">
    <property type="term" value="P:mitochondrial RNA processing"/>
    <property type="evidence" value="ECO:0007669"/>
    <property type="project" value="TreeGrafter"/>
</dbReference>
<dbReference type="GO" id="GO:0044528">
    <property type="term" value="P:regulation of mitochondrial mRNA stability"/>
    <property type="evidence" value="ECO:0007669"/>
    <property type="project" value="TreeGrafter"/>
</dbReference>
<evidence type="ECO:0000313" key="2">
    <source>
        <dbReference type="Proteomes" id="UP000247498"/>
    </source>
</evidence>
<dbReference type="GO" id="GO:0005759">
    <property type="term" value="C:mitochondrial matrix"/>
    <property type="evidence" value="ECO:0007669"/>
    <property type="project" value="TreeGrafter"/>
</dbReference>
<organism evidence="1 2">
    <name type="scientific">Raphidocelis subcapitata</name>
    <dbReference type="NCBI Taxonomy" id="307507"/>
    <lineage>
        <taxon>Eukaryota</taxon>
        <taxon>Viridiplantae</taxon>
        <taxon>Chlorophyta</taxon>
        <taxon>core chlorophytes</taxon>
        <taxon>Chlorophyceae</taxon>
        <taxon>CS clade</taxon>
        <taxon>Sphaeropleales</taxon>
        <taxon>Selenastraceae</taxon>
        <taxon>Raphidocelis</taxon>
    </lineage>
</organism>
<dbReference type="GO" id="GO:0003723">
    <property type="term" value="F:RNA binding"/>
    <property type="evidence" value="ECO:0007669"/>
    <property type="project" value="TreeGrafter"/>
</dbReference>
<gene>
    <name evidence="1" type="ORF">Rsub_04089</name>
</gene>
<protein>
    <submittedName>
        <fullName evidence="1">Uncharacterized protein</fullName>
    </submittedName>
</protein>
<dbReference type="Proteomes" id="UP000247498">
    <property type="component" value="Unassembled WGS sequence"/>
</dbReference>
<dbReference type="GO" id="GO:1901259">
    <property type="term" value="P:chloroplast rRNA processing"/>
    <property type="evidence" value="ECO:0007669"/>
    <property type="project" value="TreeGrafter"/>
</dbReference>
<dbReference type="OrthoDB" id="548812at2759"/>
<dbReference type="InParanoid" id="A0A2V0NVI7"/>
<accession>A0A2V0NVI7</accession>
<dbReference type="EMBL" id="BDRX01000024">
    <property type="protein sequence ID" value="GBF91349.1"/>
    <property type="molecule type" value="Genomic_DNA"/>
</dbReference>
<dbReference type="PANTHER" id="PTHR21228">
    <property type="entry name" value="FAST LEU-RICH DOMAIN-CONTAINING"/>
    <property type="match status" value="1"/>
</dbReference>
<dbReference type="GO" id="GO:0009507">
    <property type="term" value="C:chloroplast"/>
    <property type="evidence" value="ECO:0007669"/>
    <property type="project" value="GOC"/>
</dbReference>
<dbReference type="InterPro" id="IPR050870">
    <property type="entry name" value="FAST_kinase"/>
</dbReference>
<evidence type="ECO:0000313" key="1">
    <source>
        <dbReference type="EMBL" id="GBF91349.1"/>
    </source>
</evidence>
<name>A0A2V0NVI7_9CHLO</name>
<sequence length="237" mass="24437">MQLAVPEQQAAQLLSALVAQRQAATPQALANTLWATAKQWGSAAPPGVKAALLRLAAAADERLMAAMSGQNVSNSLWALSQLGLRPASLTQRLADAAVPLAPSMTPQALANTAAAVAKLGVGGAQLFAALAGAAGRLAQGFTTQNLCNLAWALAVADQRQLAGAAVALAQRAATGEVWAQMVAESHRQLHQVHLWLMGLDGRGLSGALSPAQLRECEAAWEARPRGQPAASKKRRAA</sequence>
<reference evidence="1 2" key="1">
    <citation type="journal article" date="2018" name="Sci. Rep.">
        <title>Raphidocelis subcapitata (=Pseudokirchneriella subcapitata) provides an insight into genome evolution and environmental adaptations in the Sphaeropleales.</title>
        <authorList>
            <person name="Suzuki S."/>
            <person name="Yamaguchi H."/>
            <person name="Nakajima N."/>
            <person name="Kawachi M."/>
        </authorList>
    </citation>
    <scope>NUCLEOTIDE SEQUENCE [LARGE SCALE GENOMIC DNA]</scope>
    <source>
        <strain evidence="1 2">NIES-35</strain>
    </source>
</reference>
<comment type="caution">
    <text evidence="1">The sequence shown here is derived from an EMBL/GenBank/DDBJ whole genome shotgun (WGS) entry which is preliminary data.</text>
</comment>
<dbReference type="PANTHER" id="PTHR21228:SF40">
    <property type="entry name" value="LD45607P"/>
    <property type="match status" value="1"/>
</dbReference>
<dbReference type="AlphaFoldDB" id="A0A2V0NVI7"/>
<proteinExistence type="predicted"/>
<dbReference type="GO" id="GO:0035770">
    <property type="term" value="C:ribonucleoprotein granule"/>
    <property type="evidence" value="ECO:0007669"/>
    <property type="project" value="TreeGrafter"/>
</dbReference>
<keyword evidence="2" id="KW-1185">Reference proteome</keyword>